<evidence type="ECO:0000313" key="16">
    <source>
        <dbReference type="Proteomes" id="UP000799424"/>
    </source>
</evidence>
<dbReference type="GO" id="GO:0030245">
    <property type="term" value="P:cellulose catabolic process"/>
    <property type="evidence" value="ECO:0007669"/>
    <property type="project" value="UniProtKB-UniRule"/>
</dbReference>
<feature type="domain" description="Auxiliary Activity family 9 catalytic" evidence="14">
    <location>
        <begin position="18"/>
        <end position="219"/>
    </location>
</feature>
<feature type="signal peptide" evidence="13">
    <location>
        <begin position="1"/>
        <end position="17"/>
    </location>
</feature>
<dbReference type="PANTHER" id="PTHR33353">
    <property type="entry name" value="PUTATIVE (AFU_ORTHOLOGUE AFUA_1G12560)-RELATED"/>
    <property type="match status" value="1"/>
</dbReference>
<evidence type="ECO:0000259" key="14">
    <source>
        <dbReference type="Pfam" id="PF03443"/>
    </source>
</evidence>
<evidence type="ECO:0000256" key="3">
    <source>
        <dbReference type="ARBA" id="ARBA00022525"/>
    </source>
</evidence>
<dbReference type="Pfam" id="PF03443">
    <property type="entry name" value="AA9"/>
    <property type="match status" value="1"/>
</dbReference>
<feature type="region of interest" description="Disordered" evidence="12">
    <location>
        <begin position="233"/>
        <end position="303"/>
    </location>
</feature>
<evidence type="ECO:0000256" key="9">
    <source>
        <dbReference type="ARBA" id="ARBA00044502"/>
    </source>
</evidence>
<evidence type="ECO:0000256" key="10">
    <source>
        <dbReference type="ARBA" id="ARBA00045077"/>
    </source>
</evidence>
<sequence length="398" mass="41189">MRTSIAFAFAAAKLVAAHTTFQSIVIAGKDQGQHFAVQTPSNGNNPIKDVTDTAMICNGGTPKAGEFVEVAAGSKIGMQWHHNDGAPTAGDSDEPIAASHKGPVMVYIAKAEGNGVGPVWTKIYEDGLSGGKWAVDTFIANKGLVEITLPDLADGEYLIRPEMIGLHEGDRAQGAQFYNGCGQIKVTGGSKALPATGVDMTKAYSATDPGVLFNMYGGATTYTIPGPKVWDGASSGPAAPATPATPSKSATPVATPAPSKTAAPVASSSPATPVATPVEESEPTTPAPSPSAGAGPVGGSGSTLPETFTITQFIAWLKQQTGSSTKARRHARAFNFFEFPRPQALKALKALTVYQPSIPLSPYTVTDNPHYPTQDEENAAPPSLIDNAIRGHLVVIAR</sequence>
<dbReference type="OrthoDB" id="5558646at2759"/>
<evidence type="ECO:0000313" key="15">
    <source>
        <dbReference type="EMBL" id="KAF2832397.1"/>
    </source>
</evidence>
<keyword evidence="16" id="KW-1185">Reference proteome</keyword>
<evidence type="ECO:0000256" key="12">
    <source>
        <dbReference type="SAM" id="MobiDB-lite"/>
    </source>
</evidence>
<evidence type="ECO:0000256" key="13">
    <source>
        <dbReference type="SAM" id="SignalP"/>
    </source>
</evidence>
<keyword evidence="5" id="KW-0186">Copper</keyword>
<evidence type="ECO:0000256" key="7">
    <source>
        <dbReference type="ARBA" id="ARBA00023277"/>
    </source>
</evidence>
<accession>A0A6A7AI83</accession>
<dbReference type="GO" id="GO:0008810">
    <property type="term" value="F:cellulase activity"/>
    <property type="evidence" value="ECO:0007669"/>
    <property type="project" value="UniProtKB-UniRule"/>
</dbReference>
<organism evidence="15 16">
    <name type="scientific">Ophiobolus disseminans</name>
    <dbReference type="NCBI Taxonomy" id="1469910"/>
    <lineage>
        <taxon>Eukaryota</taxon>
        <taxon>Fungi</taxon>
        <taxon>Dikarya</taxon>
        <taxon>Ascomycota</taxon>
        <taxon>Pezizomycotina</taxon>
        <taxon>Dothideomycetes</taxon>
        <taxon>Pleosporomycetidae</taxon>
        <taxon>Pleosporales</taxon>
        <taxon>Pleosporineae</taxon>
        <taxon>Phaeosphaeriaceae</taxon>
        <taxon>Ophiobolus</taxon>
    </lineage>
</organism>
<feature type="chain" id="PRO_5025598769" description="AA9 family lytic polysaccharide monooxygenase" evidence="13">
    <location>
        <begin position="18"/>
        <end position="398"/>
    </location>
</feature>
<keyword evidence="4 11" id="KW-0136">Cellulose degradation</keyword>
<reference evidence="15" key="1">
    <citation type="journal article" date="2020" name="Stud. Mycol.">
        <title>101 Dothideomycetes genomes: a test case for predicting lifestyles and emergence of pathogens.</title>
        <authorList>
            <person name="Haridas S."/>
            <person name="Albert R."/>
            <person name="Binder M."/>
            <person name="Bloem J."/>
            <person name="Labutti K."/>
            <person name="Salamov A."/>
            <person name="Andreopoulos B."/>
            <person name="Baker S."/>
            <person name="Barry K."/>
            <person name="Bills G."/>
            <person name="Bluhm B."/>
            <person name="Cannon C."/>
            <person name="Castanera R."/>
            <person name="Culley D."/>
            <person name="Daum C."/>
            <person name="Ezra D."/>
            <person name="Gonzalez J."/>
            <person name="Henrissat B."/>
            <person name="Kuo A."/>
            <person name="Liang C."/>
            <person name="Lipzen A."/>
            <person name="Lutzoni F."/>
            <person name="Magnuson J."/>
            <person name="Mondo S."/>
            <person name="Nolan M."/>
            <person name="Ohm R."/>
            <person name="Pangilinan J."/>
            <person name="Park H.-J."/>
            <person name="Ramirez L."/>
            <person name="Alfaro M."/>
            <person name="Sun H."/>
            <person name="Tritt A."/>
            <person name="Yoshinaga Y."/>
            <person name="Zwiers L.-H."/>
            <person name="Turgeon B."/>
            <person name="Goodwin S."/>
            <person name="Spatafora J."/>
            <person name="Crous P."/>
            <person name="Grigoriev I."/>
        </authorList>
    </citation>
    <scope>NUCLEOTIDE SEQUENCE</scope>
    <source>
        <strain evidence="15">CBS 113818</strain>
    </source>
</reference>
<dbReference type="Proteomes" id="UP000799424">
    <property type="component" value="Unassembled WGS sequence"/>
</dbReference>
<evidence type="ECO:0000256" key="6">
    <source>
        <dbReference type="ARBA" id="ARBA00023157"/>
    </source>
</evidence>
<dbReference type="EC" id="1.14.99.56" evidence="11"/>
<gene>
    <name evidence="15" type="ORF">CC86DRAFT_401164</name>
</gene>
<comment type="similarity">
    <text evidence="9">Belongs to the polysaccharide monooxygenase AA9 family.</text>
</comment>
<comment type="function">
    <text evidence="11">Lytic polysaccharide monooxygenase (LMPO) that depolymerizes crystalline and amorphous polysaccharides via the oxidation of scissile alpha- or beta-(1-4)-glycosidic bonds, yielding C1 and/or C4 oxidation products. Catalysis by LPMOs requires the reduction of the active-site copper from Cu(II) to Cu(I) by a reducing agent and H(2)O(2) or O(2) as a cosubstrate.</text>
</comment>
<keyword evidence="13" id="KW-0732">Signal</keyword>
<comment type="cofactor">
    <cofactor evidence="1">
        <name>Cu(2+)</name>
        <dbReference type="ChEBI" id="CHEBI:29036"/>
    </cofactor>
</comment>
<keyword evidence="3 11" id="KW-0964">Secreted</keyword>
<dbReference type="PANTHER" id="PTHR33353:SF17">
    <property type="entry name" value="ENDO-BETA-1,4-GLUCANASE D"/>
    <property type="match status" value="1"/>
</dbReference>
<name>A0A6A7AI83_9PLEO</name>
<comment type="subcellular location">
    <subcellularLocation>
        <location evidence="2 11">Secreted</location>
    </subcellularLocation>
</comment>
<dbReference type="InterPro" id="IPR049892">
    <property type="entry name" value="AA9"/>
</dbReference>
<comment type="catalytic activity">
    <reaction evidence="10 11">
        <text>[(1-&gt;4)-beta-D-glucosyl]n+m + reduced acceptor + O2 = 4-dehydro-beta-D-glucosyl-[(1-&gt;4)-beta-D-glucosyl]n-1 + [(1-&gt;4)-beta-D-glucosyl]m + acceptor + H2O.</text>
        <dbReference type="EC" id="1.14.99.56"/>
    </reaction>
</comment>
<dbReference type="GO" id="GO:0030248">
    <property type="term" value="F:cellulose binding"/>
    <property type="evidence" value="ECO:0007669"/>
    <property type="project" value="UniProtKB-UniRule"/>
</dbReference>
<keyword evidence="6 11" id="KW-1015">Disulfide bond</keyword>
<dbReference type="AlphaFoldDB" id="A0A6A7AI83"/>
<evidence type="ECO:0000256" key="2">
    <source>
        <dbReference type="ARBA" id="ARBA00004613"/>
    </source>
</evidence>
<evidence type="ECO:0000256" key="4">
    <source>
        <dbReference type="ARBA" id="ARBA00023001"/>
    </source>
</evidence>
<evidence type="ECO:0000256" key="11">
    <source>
        <dbReference type="RuleBase" id="RU368122"/>
    </source>
</evidence>
<dbReference type="EMBL" id="MU006217">
    <property type="protein sequence ID" value="KAF2832397.1"/>
    <property type="molecule type" value="Genomic_DNA"/>
</dbReference>
<keyword evidence="8 11" id="KW-0624">Polysaccharide degradation</keyword>
<dbReference type="CDD" id="cd21175">
    <property type="entry name" value="LPMO_AA9"/>
    <property type="match status" value="1"/>
</dbReference>
<dbReference type="InterPro" id="IPR005103">
    <property type="entry name" value="AA9_LPMO"/>
</dbReference>
<protein>
    <recommendedName>
        <fullName evidence="11">AA9 family lytic polysaccharide monooxygenase</fullName>
        <ecNumber evidence="11">1.14.99.56</ecNumber>
    </recommendedName>
    <alternativeName>
        <fullName evidence="11">Endo-beta-1,4-glucanase</fullName>
    </alternativeName>
    <alternativeName>
        <fullName evidence="11">Glycosyl hydrolase 61 family protein</fullName>
    </alternativeName>
</protein>
<proteinExistence type="inferred from homology"/>
<evidence type="ECO:0000256" key="1">
    <source>
        <dbReference type="ARBA" id="ARBA00001973"/>
    </source>
</evidence>
<dbReference type="GO" id="GO:0005576">
    <property type="term" value="C:extracellular region"/>
    <property type="evidence" value="ECO:0007669"/>
    <property type="project" value="UniProtKB-SubCell"/>
</dbReference>
<comment type="domain">
    <text evidence="11">Has a modular structure: an endo-beta-1,4-glucanase catalytic module at the N-terminus, a linker rich in serines and threonines, and a C-terminal carbohydrate-binding module (CBM).</text>
</comment>
<keyword evidence="7 11" id="KW-0119">Carbohydrate metabolism</keyword>
<evidence type="ECO:0000256" key="5">
    <source>
        <dbReference type="ARBA" id="ARBA00023008"/>
    </source>
</evidence>
<dbReference type="Gene3D" id="2.70.50.70">
    <property type="match status" value="1"/>
</dbReference>
<evidence type="ECO:0000256" key="8">
    <source>
        <dbReference type="ARBA" id="ARBA00023326"/>
    </source>
</evidence>
<feature type="compositionally biased region" description="Low complexity" evidence="12">
    <location>
        <begin position="233"/>
        <end position="278"/>
    </location>
</feature>